<accession>A0A085Z3X1</accession>
<proteinExistence type="predicted"/>
<dbReference type="eggNOG" id="COG1633">
    <property type="taxonomic scope" value="Bacteria"/>
</dbReference>
<feature type="domain" description="DUF2383" evidence="1">
    <location>
        <begin position="17"/>
        <end position="129"/>
    </location>
</feature>
<protein>
    <recommendedName>
        <fullName evidence="1">DUF2383 domain-containing protein</fullName>
    </recommendedName>
</protein>
<reference evidence="2 3" key="1">
    <citation type="submission" date="2014-07" db="EMBL/GenBank/DDBJ databases">
        <title>Genome of Chryseobacterium formosense LMG 24722.</title>
        <authorList>
            <person name="Pipes S.E."/>
            <person name="Stropko S.J."/>
            <person name="Newman J.D."/>
        </authorList>
    </citation>
    <scope>NUCLEOTIDE SEQUENCE [LARGE SCALE GENOMIC DNA]</scope>
    <source>
        <strain evidence="2 3">LMG 24722</strain>
    </source>
</reference>
<dbReference type="AlphaFoldDB" id="A0A085Z3X1"/>
<dbReference type="InterPro" id="IPR011971">
    <property type="entry name" value="CHP02284"/>
</dbReference>
<comment type="caution">
    <text evidence="2">The sequence shown here is derived from an EMBL/GenBank/DDBJ whole genome shotgun (WGS) entry which is preliminary data.</text>
</comment>
<keyword evidence="3" id="KW-1185">Reference proteome</keyword>
<dbReference type="STRING" id="236814.IX39_00105"/>
<name>A0A085Z3X1_9FLAO</name>
<evidence type="ECO:0000259" key="1">
    <source>
        <dbReference type="Pfam" id="PF09537"/>
    </source>
</evidence>
<dbReference type="Pfam" id="PF09537">
    <property type="entry name" value="DUF2383"/>
    <property type="match status" value="1"/>
</dbReference>
<dbReference type="Gene3D" id="1.20.1260.10">
    <property type="match status" value="1"/>
</dbReference>
<sequence>MILVIFVKNIIMENSKTISVLNDLLHITNDRIKGFERVEGKVWESYSDLKGEYDKMISQSKIMKNEIIDLITHKGGNADEDTTSIAGNLHRTWIDIKNSLPVTNNDQETLENVVFGEKHAIQAYEDALKSGNLCSESSEVIADQLKKLRVSYNQFTNIGRYKNKEN</sequence>
<gene>
    <name evidence="2" type="ORF">IX39_00105</name>
</gene>
<dbReference type="Proteomes" id="UP000028713">
    <property type="component" value="Unassembled WGS sequence"/>
</dbReference>
<dbReference type="EMBL" id="JPRP01000001">
    <property type="protein sequence ID" value="KFE99134.1"/>
    <property type="molecule type" value="Genomic_DNA"/>
</dbReference>
<organism evidence="2 3">
    <name type="scientific">Chryseobacterium formosense</name>
    <dbReference type="NCBI Taxonomy" id="236814"/>
    <lineage>
        <taxon>Bacteria</taxon>
        <taxon>Pseudomonadati</taxon>
        <taxon>Bacteroidota</taxon>
        <taxon>Flavobacteriia</taxon>
        <taxon>Flavobacteriales</taxon>
        <taxon>Weeksellaceae</taxon>
        <taxon>Chryseobacterium group</taxon>
        <taxon>Chryseobacterium</taxon>
    </lineage>
</organism>
<dbReference type="NCBIfam" id="TIGR02284">
    <property type="entry name" value="PA2169 family four-helix-bundle protein"/>
    <property type="match status" value="1"/>
</dbReference>
<dbReference type="InterPro" id="IPR019052">
    <property type="entry name" value="DUF2383"/>
</dbReference>
<evidence type="ECO:0000313" key="2">
    <source>
        <dbReference type="EMBL" id="KFE99134.1"/>
    </source>
</evidence>
<evidence type="ECO:0000313" key="3">
    <source>
        <dbReference type="Proteomes" id="UP000028713"/>
    </source>
</evidence>
<dbReference type="InterPro" id="IPR012347">
    <property type="entry name" value="Ferritin-like"/>
</dbReference>